<protein>
    <submittedName>
        <fullName evidence="1">1412_t:CDS:1</fullName>
    </submittedName>
</protein>
<name>A0ACA9L138_9GLOM</name>
<keyword evidence="2" id="KW-1185">Reference proteome</keyword>
<accession>A0ACA9L138</accession>
<gene>
    <name evidence="1" type="ORF">RPERSI_LOCUS1897</name>
</gene>
<evidence type="ECO:0000313" key="2">
    <source>
        <dbReference type="Proteomes" id="UP000789920"/>
    </source>
</evidence>
<dbReference type="Proteomes" id="UP000789920">
    <property type="component" value="Unassembled WGS sequence"/>
</dbReference>
<comment type="caution">
    <text evidence="1">The sequence shown here is derived from an EMBL/GenBank/DDBJ whole genome shotgun (WGS) entry which is preliminary data.</text>
</comment>
<evidence type="ECO:0000313" key="1">
    <source>
        <dbReference type="EMBL" id="CAG8502728.1"/>
    </source>
</evidence>
<dbReference type="EMBL" id="CAJVQC010001912">
    <property type="protein sequence ID" value="CAG8502728.1"/>
    <property type="molecule type" value="Genomic_DNA"/>
</dbReference>
<organism evidence="1 2">
    <name type="scientific">Racocetra persica</name>
    <dbReference type="NCBI Taxonomy" id="160502"/>
    <lineage>
        <taxon>Eukaryota</taxon>
        <taxon>Fungi</taxon>
        <taxon>Fungi incertae sedis</taxon>
        <taxon>Mucoromycota</taxon>
        <taxon>Glomeromycotina</taxon>
        <taxon>Glomeromycetes</taxon>
        <taxon>Diversisporales</taxon>
        <taxon>Gigasporaceae</taxon>
        <taxon>Racocetra</taxon>
    </lineage>
</organism>
<sequence length="201" mass="23896">MDSINHLYFNKEARIKKYRYILVKLKDLRISLKYNLENTGGFAAITRQRSKILSKRMFDSSRFNPEDWSQQEFILWLKLLEIVEQFYAFALIRQNHKVQLVEFLRKLGREDKAKKLSSDVGIEIIDKLYTTLLNCIKKDSDYFNYCRGFLYKESKELGLQDKTPVSQNDLDGLKVAFLNHYKLFEAVTNDRTVWAQIKRGF</sequence>
<proteinExistence type="predicted"/>
<reference evidence="1" key="1">
    <citation type="submission" date="2021-06" db="EMBL/GenBank/DDBJ databases">
        <authorList>
            <person name="Kallberg Y."/>
            <person name="Tangrot J."/>
            <person name="Rosling A."/>
        </authorList>
    </citation>
    <scope>NUCLEOTIDE SEQUENCE</scope>
    <source>
        <strain evidence="1">MA461A</strain>
    </source>
</reference>